<keyword evidence="1" id="KW-1133">Transmembrane helix</keyword>
<evidence type="ECO:0000313" key="2">
    <source>
        <dbReference type="EMBL" id="SFJ00244.1"/>
    </source>
</evidence>
<accession>A0A1I3MT12</accession>
<dbReference type="Proteomes" id="UP000198649">
    <property type="component" value="Unassembled WGS sequence"/>
</dbReference>
<dbReference type="OrthoDB" id="3420153at2"/>
<dbReference type="SUPFAM" id="SSF50965">
    <property type="entry name" value="Galactose oxidase, central domain"/>
    <property type="match status" value="1"/>
</dbReference>
<keyword evidence="1" id="KW-0812">Transmembrane</keyword>
<dbReference type="STRING" id="1005945.SAMN05216561_11631"/>
<dbReference type="EMBL" id="FOQG01000016">
    <property type="protein sequence ID" value="SFJ00244.1"/>
    <property type="molecule type" value="Genomic_DNA"/>
</dbReference>
<keyword evidence="1" id="KW-0472">Membrane</keyword>
<keyword evidence="3" id="KW-1185">Reference proteome</keyword>
<organism evidence="2 3">
    <name type="scientific">Nocardioides psychrotolerans</name>
    <dbReference type="NCBI Taxonomy" id="1005945"/>
    <lineage>
        <taxon>Bacteria</taxon>
        <taxon>Bacillati</taxon>
        <taxon>Actinomycetota</taxon>
        <taxon>Actinomycetes</taxon>
        <taxon>Propionibacteriales</taxon>
        <taxon>Nocardioidaceae</taxon>
        <taxon>Nocardioides</taxon>
    </lineage>
</organism>
<evidence type="ECO:0000313" key="3">
    <source>
        <dbReference type="Proteomes" id="UP000198649"/>
    </source>
</evidence>
<proteinExistence type="predicted"/>
<feature type="transmembrane region" description="Helical" evidence="1">
    <location>
        <begin position="41"/>
        <end position="62"/>
    </location>
</feature>
<dbReference type="RefSeq" id="WP_091115942.1">
    <property type="nucleotide sequence ID" value="NZ_BKAF01000018.1"/>
</dbReference>
<evidence type="ECO:0000256" key="1">
    <source>
        <dbReference type="SAM" id="Phobius"/>
    </source>
</evidence>
<dbReference type="Gene3D" id="2.120.10.80">
    <property type="entry name" value="Kelch-type beta propeller"/>
    <property type="match status" value="2"/>
</dbReference>
<gene>
    <name evidence="2" type="ORF">SAMN05216561_11631</name>
</gene>
<name>A0A1I3MT12_9ACTN</name>
<dbReference type="InterPro" id="IPR015915">
    <property type="entry name" value="Kelch-typ_b-propeller"/>
</dbReference>
<protein>
    <submittedName>
        <fullName evidence="2">Uncharacterized protein</fullName>
    </submittedName>
</protein>
<reference evidence="2 3" key="1">
    <citation type="submission" date="2016-10" db="EMBL/GenBank/DDBJ databases">
        <authorList>
            <person name="de Groot N.N."/>
        </authorList>
    </citation>
    <scope>NUCLEOTIDE SEQUENCE [LARGE SCALE GENOMIC DNA]</scope>
    <source>
        <strain evidence="2 3">CGMCC 1.11156</strain>
    </source>
</reference>
<sequence>MELEELLGRSLHDGLARIDVPAGDLAAVRASGTRLRSRRRGAVVTGVAVAVAVVSVSVAALGGDAGRSTVPDPAPPVTGAGAWERLPDAPVLARSMPLVGWTGEEVVVVGGDPDPCPVNTDCDRVPTVARDGAAYDVAGTWRVIAEAPVGMAYYFRTTMVGDTMVVFGDGRWWAYDAGDDAWTRLPDPPVPTVDSGSISSADGRVYALSSQGRVQVLDLAARTWSALPAGPRPLYSAVAVATTTGVAVSGGTSPRDVLLRSTTQIWDGSSWSELSTRQTNPFRHWTGERLVELDLQVANPDGLTISYGGRLDPVTGEWSPLPDPPASYGGDGWSLVAADGPLLLGWGFVYDDRGQTWTRVPPKPDEAIGDGASAVWVDGRVVVVDGVDPLTAATKESPAQAWVWAP</sequence>
<dbReference type="InterPro" id="IPR011043">
    <property type="entry name" value="Gal_Oxase/kelch_b-propeller"/>
</dbReference>
<dbReference type="AlphaFoldDB" id="A0A1I3MT12"/>